<dbReference type="InterPro" id="IPR000594">
    <property type="entry name" value="ThiF_NAD_FAD-bd"/>
</dbReference>
<dbReference type="GO" id="GO:0005737">
    <property type="term" value="C:cytoplasm"/>
    <property type="evidence" value="ECO:0007669"/>
    <property type="project" value="TreeGrafter"/>
</dbReference>
<feature type="region of interest" description="Disordered" evidence="1">
    <location>
        <begin position="567"/>
        <end position="602"/>
    </location>
</feature>
<dbReference type="EMBL" id="CADCXV010000977">
    <property type="protein sequence ID" value="CAB0039703.1"/>
    <property type="molecule type" value="Genomic_DNA"/>
</dbReference>
<dbReference type="SUPFAM" id="SSF69572">
    <property type="entry name" value="Activating enzymes of the ubiquitin-like proteins"/>
    <property type="match status" value="1"/>
</dbReference>
<gene>
    <name evidence="3" type="ORF">TBRA_LOCUS11441</name>
</gene>
<dbReference type="GO" id="GO:0019781">
    <property type="term" value="F:NEDD8 activating enzyme activity"/>
    <property type="evidence" value="ECO:0007669"/>
    <property type="project" value="TreeGrafter"/>
</dbReference>
<feature type="compositionally biased region" description="Basic and acidic residues" evidence="1">
    <location>
        <begin position="581"/>
        <end position="595"/>
    </location>
</feature>
<dbReference type="Gene3D" id="3.40.50.720">
    <property type="entry name" value="NAD(P)-binding Rossmann-like Domain"/>
    <property type="match status" value="1"/>
</dbReference>
<dbReference type="PANTHER" id="PTHR10953:SF29">
    <property type="entry name" value="NEDD8-ACTIVATING ENZYME E1 REGULATORY SUBUNIT"/>
    <property type="match status" value="1"/>
</dbReference>
<evidence type="ECO:0000313" key="4">
    <source>
        <dbReference type="Proteomes" id="UP000479190"/>
    </source>
</evidence>
<accession>A0A6H5IN74</accession>
<feature type="region of interest" description="Disordered" evidence="1">
    <location>
        <begin position="244"/>
        <end position="265"/>
    </location>
</feature>
<evidence type="ECO:0000313" key="3">
    <source>
        <dbReference type="EMBL" id="CAB0039703.1"/>
    </source>
</evidence>
<keyword evidence="4" id="KW-1185">Reference proteome</keyword>
<sequence>MASPAPKSPEQSEKSRKYDRQLRLWNDHGQALLESAHICLINANAVGTEIMKSLVLPGIGAFTIIDGHKVKDEDIGSNFFLDSDSLGKSRAQVTTQLLLEMNSDVRGDFIDEGPEQILINSPDFFNNFSLVIACAMPEKSLVVLSRKLWELDIPLIACRTIGFVGHIRVQVKEHTVVETHPDNEKSDLRLDKPFEALKKHFDAIDVENGSGVGARDEGGRGRVAAIAHRAQWAKINEGIACRNKSHERIGARSSPESRRKLAKEKARRASIPTYVAVNFSFHDMHALVSLATAQHEGYAGSRARDDEHELPACVSTVYETMLGAAREETESSRHDREMIKKIGSRVRCCSWPTTSFFLCVRASRAKPKRKTHERERQQRRNSITWKATYCHCLARNISHVRTRSHIYTRVSEYSVDVSSESSGRDDVLSQRDRPVREKMYMYEQKREEYFVEPVHHVVASIREKKKKKRVRRRKKNKRTRKTCFDVNKLVREIVLACYFARWELPCHRVKARTFEDISANENTSLLQKDGPVLKKKELPKSEETISGLAGSSGTSISQIADPITGKVMGTDEQTTSAKNKKTGDEASPVKKDELSNKNVTKPISPISIHSSAQLVNTEKDPKVINLTAPVELKKKLVGWLQVVDQRFYRFWILCLVHNGKGKGTQSSPQICGQFQKKNIRTSVHAKFF</sequence>
<feature type="domain" description="THIF-type NAD/FAD binding fold" evidence="2">
    <location>
        <begin position="18"/>
        <end position="175"/>
    </location>
</feature>
<dbReference type="Proteomes" id="UP000479190">
    <property type="component" value="Unassembled WGS sequence"/>
</dbReference>
<feature type="compositionally biased region" description="Basic and acidic residues" evidence="1">
    <location>
        <begin position="244"/>
        <end position="259"/>
    </location>
</feature>
<protein>
    <recommendedName>
        <fullName evidence="2">THIF-type NAD/FAD binding fold domain-containing protein</fullName>
    </recommendedName>
</protein>
<reference evidence="3 4" key="1">
    <citation type="submission" date="2020-02" db="EMBL/GenBank/DDBJ databases">
        <authorList>
            <person name="Ferguson B K."/>
        </authorList>
    </citation>
    <scope>NUCLEOTIDE SEQUENCE [LARGE SCALE GENOMIC DNA]</scope>
</reference>
<dbReference type="PANTHER" id="PTHR10953">
    <property type="entry name" value="UBIQUITIN-ACTIVATING ENZYME E1"/>
    <property type="match status" value="1"/>
</dbReference>
<name>A0A6H5IN74_9HYME</name>
<proteinExistence type="predicted"/>
<dbReference type="InterPro" id="IPR035985">
    <property type="entry name" value="Ubiquitin-activating_enz"/>
</dbReference>
<evidence type="ECO:0000259" key="2">
    <source>
        <dbReference type="Pfam" id="PF00899"/>
    </source>
</evidence>
<evidence type="ECO:0000256" key="1">
    <source>
        <dbReference type="SAM" id="MobiDB-lite"/>
    </source>
</evidence>
<dbReference type="Pfam" id="PF00899">
    <property type="entry name" value="ThiF"/>
    <property type="match status" value="1"/>
</dbReference>
<organism evidence="3 4">
    <name type="scientific">Trichogramma brassicae</name>
    <dbReference type="NCBI Taxonomy" id="86971"/>
    <lineage>
        <taxon>Eukaryota</taxon>
        <taxon>Metazoa</taxon>
        <taxon>Ecdysozoa</taxon>
        <taxon>Arthropoda</taxon>
        <taxon>Hexapoda</taxon>
        <taxon>Insecta</taxon>
        <taxon>Pterygota</taxon>
        <taxon>Neoptera</taxon>
        <taxon>Endopterygota</taxon>
        <taxon>Hymenoptera</taxon>
        <taxon>Apocrita</taxon>
        <taxon>Proctotrupomorpha</taxon>
        <taxon>Chalcidoidea</taxon>
        <taxon>Trichogrammatidae</taxon>
        <taxon>Trichogramma</taxon>
    </lineage>
</organism>
<dbReference type="OrthoDB" id="1708823at2759"/>
<dbReference type="InterPro" id="IPR045886">
    <property type="entry name" value="ThiF/MoeB/HesA"/>
</dbReference>
<dbReference type="GO" id="GO:0045116">
    <property type="term" value="P:protein neddylation"/>
    <property type="evidence" value="ECO:0007669"/>
    <property type="project" value="TreeGrafter"/>
</dbReference>
<dbReference type="AlphaFoldDB" id="A0A6H5IN74"/>